<dbReference type="EMBL" id="JAGGKV010000029">
    <property type="protein sequence ID" value="MBP1967135.1"/>
    <property type="molecule type" value="Genomic_DNA"/>
</dbReference>
<keyword evidence="2" id="KW-1185">Reference proteome</keyword>
<dbReference type="RefSeq" id="WP_338111665.1">
    <property type="nucleotide sequence ID" value="NZ_JAAOZR010000014.1"/>
</dbReference>
<comment type="caution">
    <text evidence="1">The sequence shown here is derived from an EMBL/GenBank/DDBJ whole genome shotgun (WGS) entry which is preliminary data.</text>
</comment>
<organism evidence="1 2">
    <name type="scientific">Paenibacillus aceris</name>
    <dbReference type="NCBI Taxonomy" id="869555"/>
    <lineage>
        <taxon>Bacteria</taxon>
        <taxon>Bacillati</taxon>
        <taxon>Bacillota</taxon>
        <taxon>Bacilli</taxon>
        <taxon>Bacillales</taxon>
        <taxon>Paenibacillaceae</taxon>
        <taxon>Paenibacillus</taxon>
    </lineage>
</organism>
<accession>A0ABS4I868</accession>
<dbReference type="InterPro" id="IPR006524">
    <property type="entry name" value="ArpU-like"/>
</dbReference>
<proteinExistence type="predicted"/>
<name>A0ABS4I868_9BACL</name>
<protein>
    <submittedName>
        <fullName evidence="1">ArpU family phage transcriptional regulator</fullName>
    </submittedName>
</protein>
<gene>
    <name evidence="1" type="ORF">J2Z65_006399</name>
</gene>
<evidence type="ECO:0000313" key="2">
    <source>
        <dbReference type="Proteomes" id="UP001519344"/>
    </source>
</evidence>
<dbReference type="Proteomes" id="UP001519344">
    <property type="component" value="Unassembled WGS sequence"/>
</dbReference>
<sequence>MQLSFGEDIFPDLDGGETKKALMRVFEHYHICKYMEFVEREATLTASYEDRPSGPTNKTSDQTANIAIYNVDEKARRKAFCDRVERAVRHLAPKERLLIEERYLKPYDKNGEPIKDYQVYNFIFNPAIGKDQYTKIRKTALYKTKLERERNPISSFFCFDSVKLCC</sequence>
<dbReference type="NCBIfam" id="TIGR01637">
    <property type="entry name" value="phage_arpU"/>
    <property type="match status" value="1"/>
</dbReference>
<reference evidence="1 2" key="1">
    <citation type="submission" date="2021-03" db="EMBL/GenBank/DDBJ databases">
        <title>Genomic Encyclopedia of Type Strains, Phase IV (KMG-IV): sequencing the most valuable type-strain genomes for metagenomic binning, comparative biology and taxonomic classification.</title>
        <authorList>
            <person name="Goeker M."/>
        </authorList>
    </citation>
    <scope>NUCLEOTIDE SEQUENCE [LARGE SCALE GENOMIC DNA]</scope>
    <source>
        <strain evidence="1 2">DSM 24950</strain>
    </source>
</reference>
<evidence type="ECO:0000313" key="1">
    <source>
        <dbReference type="EMBL" id="MBP1967135.1"/>
    </source>
</evidence>